<comment type="caution">
    <text evidence="2">The sequence shown here is derived from an EMBL/GenBank/DDBJ whole genome shotgun (WGS) entry which is preliminary data.</text>
</comment>
<feature type="region of interest" description="Disordered" evidence="1">
    <location>
        <begin position="79"/>
        <end position="99"/>
    </location>
</feature>
<dbReference type="InParanoid" id="A0A024G4M8"/>
<dbReference type="Proteomes" id="UP000053237">
    <property type="component" value="Unassembled WGS sequence"/>
</dbReference>
<proteinExistence type="predicted"/>
<dbReference type="AlphaFoldDB" id="A0A024G4M8"/>
<protein>
    <submittedName>
        <fullName evidence="2">Uncharacterized protein</fullName>
    </submittedName>
</protein>
<name>A0A024G4M8_9STRA</name>
<evidence type="ECO:0000256" key="1">
    <source>
        <dbReference type="SAM" id="MobiDB-lite"/>
    </source>
</evidence>
<accession>A0A024G4M8</accession>
<reference evidence="2 3" key="1">
    <citation type="submission" date="2012-05" db="EMBL/GenBank/DDBJ databases">
        <title>Recombination and specialization in a pathogen metapopulation.</title>
        <authorList>
            <person name="Gardiner A."/>
            <person name="Kemen E."/>
            <person name="Schultz-Larsen T."/>
            <person name="MacLean D."/>
            <person name="Van Oosterhout C."/>
            <person name="Jones J.D.G."/>
        </authorList>
    </citation>
    <scope>NUCLEOTIDE SEQUENCE [LARGE SCALE GENOMIC DNA]</scope>
    <source>
        <strain evidence="2 3">Ac Nc2</strain>
    </source>
</reference>
<organism evidence="2 3">
    <name type="scientific">Albugo candida</name>
    <dbReference type="NCBI Taxonomy" id="65357"/>
    <lineage>
        <taxon>Eukaryota</taxon>
        <taxon>Sar</taxon>
        <taxon>Stramenopiles</taxon>
        <taxon>Oomycota</taxon>
        <taxon>Peronosporomycetes</taxon>
        <taxon>Albuginales</taxon>
        <taxon>Albuginaceae</taxon>
        <taxon>Albugo</taxon>
    </lineage>
</organism>
<sequence length="99" mass="11679">MDAREYILLIVLSRSVYTCDIRRSLTNRCARQFSFYSHAFYCTNELKESMKCCLNFLLVLHFKPLDTNELAIMRHFASDKKDTKKMAEAKSNPYVPRET</sequence>
<evidence type="ECO:0000313" key="3">
    <source>
        <dbReference type="Proteomes" id="UP000053237"/>
    </source>
</evidence>
<feature type="compositionally biased region" description="Basic and acidic residues" evidence="1">
    <location>
        <begin position="79"/>
        <end position="88"/>
    </location>
</feature>
<evidence type="ECO:0000313" key="2">
    <source>
        <dbReference type="EMBL" id="CCI41492.1"/>
    </source>
</evidence>
<dbReference type="EMBL" id="CAIX01000020">
    <property type="protein sequence ID" value="CCI41492.1"/>
    <property type="molecule type" value="Genomic_DNA"/>
</dbReference>
<keyword evidence="3" id="KW-1185">Reference proteome</keyword>
<gene>
    <name evidence="2" type="ORF">BN9_022760</name>
</gene>